<reference evidence="1 2" key="1">
    <citation type="journal article" date="2019" name="Commun. Biol.">
        <title>The bagworm genome reveals a unique fibroin gene that provides high tensile strength.</title>
        <authorList>
            <person name="Kono N."/>
            <person name="Nakamura H."/>
            <person name="Ohtoshi R."/>
            <person name="Tomita M."/>
            <person name="Numata K."/>
            <person name="Arakawa K."/>
        </authorList>
    </citation>
    <scope>NUCLEOTIDE SEQUENCE [LARGE SCALE GENOMIC DNA]</scope>
</reference>
<organism evidence="1 2">
    <name type="scientific">Eumeta variegata</name>
    <name type="common">Bagworm moth</name>
    <name type="synonym">Eumeta japonica</name>
    <dbReference type="NCBI Taxonomy" id="151549"/>
    <lineage>
        <taxon>Eukaryota</taxon>
        <taxon>Metazoa</taxon>
        <taxon>Ecdysozoa</taxon>
        <taxon>Arthropoda</taxon>
        <taxon>Hexapoda</taxon>
        <taxon>Insecta</taxon>
        <taxon>Pterygota</taxon>
        <taxon>Neoptera</taxon>
        <taxon>Endopterygota</taxon>
        <taxon>Lepidoptera</taxon>
        <taxon>Glossata</taxon>
        <taxon>Ditrysia</taxon>
        <taxon>Tineoidea</taxon>
        <taxon>Psychidae</taxon>
        <taxon>Oiketicinae</taxon>
        <taxon>Eumeta</taxon>
    </lineage>
</organism>
<dbReference type="AlphaFoldDB" id="A0A4C1ZET1"/>
<gene>
    <name evidence="1" type="ORF">EVAR_83525_1</name>
</gene>
<dbReference type="Proteomes" id="UP000299102">
    <property type="component" value="Unassembled WGS sequence"/>
</dbReference>
<keyword evidence="2" id="KW-1185">Reference proteome</keyword>
<comment type="caution">
    <text evidence="1">The sequence shown here is derived from an EMBL/GenBank/DDBJ whole genome shotgun (WGS) entry which is preliminary data.</text>
</comment>
<dbReference type="EMBL" id="BGZK01001768">
    <property type="protein sequence ID" value="GBP85912.1"/>
    <property type="molecule type" value="Genomic_DNA"/>
</dbReference>
<proteinExistence type="predicted"/>
<protein>
    <submittedName>
        <fullName evidence="1">Uncharacterized protein</fullName>
    </submittedName>
</protein>
<sequence>MELEGGHRNSVIKRRNPIEFGLVEVILLLVRLDESEFVSCARTNDMMKGGQRNRKSRTMKEIENGTRVENNYRIGIRIKSVTGADIKISTVTRKQERDWEWQQGTAQMIWECIAAYVKYHRIRRKRHLCAMRYDVNAMVHERNYELFSEVCITNPTKTPSFAEQLPLRGYEIKVEEPARIGEVLSNGAKPTWLVRSGANECIYMPELGRVRVAGHEMGTV</sequence>
<evidence type="ECO:0000313" key="2">
    <source>
        <dbReference type="Proteomes" id="UP000299102"/>
    </source>
</evidence>
<name>A0A4C1ZET1_EUMVA</name>
<accession>A0A4C1ZET1</accession>
<evidence type="ECO:0000313" key="1">
    <source>
        <dbReference type="EMBL" id="GBP85912.1"/>
    </source>
</evidence>